<dbReference type="Proteomes" id="UP000662873">
    <property type="component" value="Chromosome"/>
</dbReference>
<dbReference type="KEGG" id="npy:NPRO_10500"/>
<sequence>MLSIWLALAIHASTDPASGVRGRSAEPQITLTLRARSLKSALEELSKVSGTKLEVSANMEWEPLLLKVKDVPFATLLEKIAEATFAEWEKTPDGYRLKRSPELIAKQEKEEIEARTRAWKEVLDRLRAGIENEGEYTAANAQAAWARMEATEARLRSGERSFEPGSEIQIMLVTPVGRLAKRIAASIDPAVIAAAPLDERVVLALRPNRAQRPLGRSIEPAIRAFEAEMRIWIEATPRGARETSPFGNEALRFLWALEGQQTPELGKVLVVVTHRLGMTPWFEVIVADKAGDYIARHRVHLESPPVIQEAVRPEDKSPLTLSPLLQEAADRARQMFGPGDPKPAGAPSDEFKSLILRPDQNDPNRLVDELLFDWADLYGANLVSSPPDVSLFFLMPVNRETLTPSILRAELRSRFDTASIVESPGWLVVRPPGGRMGVQMRLNRTALARFAPDVVVPEGATIDALARYAASPGMTEFGFQFGVAWLSLLHPSLGEANQTGQFLVYRLHGTLPTEARRRLLEGAEIPISALDPSTRETLRLLVFDSTSGMSLSAPQNNSDARNRSPWSNLSSEITEICPNGLPLNGTLMLTASSQEIVIGKGLSAAGHPATYVMSPDSMASDRLSRIDPARFQNFGTQATFESFQSGTEENWSYRILLTEEATKFASIRNRRMDERVYSKYEDLPASFREKVDAIVKRRLDIPPGS</sequence>
<gene>
    <name evidence="1" type="ORF">NPRO_10500</name>
</gene>
<dbReference type="EMBL" id="AP021858">
    <property type="protein sequence ID" value="BBO23455.1"/>
    <property type="molecule type" value="Genomic_DNA"/>
</dbReference>
<organism evidence="1 2">
    <name type="scientific">Candidatus Nitrosymbiomonas proteolyticus</name>
    <dbReference type="NCBI Taxonomy" id="2608984"/>
    <lineage>
        <taxon>Bacteria</taxon>
        <taxon>Bacillati</taxon>
        <taxon>Armatimonadota</taxon>
        <taxon>Armatimonadota incertae sedis</taxon>
        <taxon>Candidatus Nitrosymbiomonas</taxon>
    </lineage>
</organism>
<proteinExistence type="predicted"/>
<name>A0A809RG69_9BACT</name>
<evidence type="ECO:0000313" key="1">
    <source>
        <dbReference type="EMBL" id="BBO23455.1"/>
    </source>
</evidence>
<evidence type="ECO:0000313" key="2">
    <source>
        <dbReference type="Proteomes" id="UP000662873"/>
    </source>
</evidence>
<protein>
    <submittedName>
        <fullName evidence="1">Uncharacterized protein</fullName>
    </submittedName>
</protein>
<dbReference type="AlphaFoldDB" id="A0A809RG69"/>
<reference evidence="1" key="1">
    <citation type="journal article" name="DNA Res.">
        <title>The physiological potential of anammox bacteria as revealed by their core genome structure.</title>
        <authorList>
            <person name="Okubo T."/>
            <person name="Toyoda A."/>
            <person name="Fukuhara K."/>
            <person name="Uchiyama I."/>
            <person name="Harigaya Y."/>
            <person name="Kuroiwa M."/>
            <person name="Suzuki T."/>
            <person name="Murakami Y."/>
            <person name="Suwa Y."/>
            <person name="Takami H."/>
        </authorList>
    </citation>
    <scope>NUCLEOTIDE SEQUENCE</scope>
    <source>
        <strain evidence="1">317325-2</strain>
    </source>
</reference>
<accession>A0A809RG69</accession>